<keyword evidence="8 12" id="KW-1133">Transmembrane helix</keyword>
<comment type="function">
    <text evidence="12">Structural component of the gap junctions.</text>
</comment>
<evidence type="ECO:0000256" key="7">
    <source>
        <dbReference type="ARBA" id="ARBA00022949"/>
    </source>
</evidence>
<evidence type="ECO:0000256" key="3">
    <source>
        <dbReference type="ARBA" id="ARBA00022448"/>
    </source>
</evidence>
<keyword evidence="7" id="KW-0965">Cell junction</keyword>
<evidence type="ECO:0000256" key="12">
    <source>
        <dbReference type="RuleBase" id="RU010713"/>
    </source>
</evidence>
<keyword evidence="11 12" id="KW-0407">Ion channel</keyword>
<accession>A0A914PH54</accession>
<dbReference type="GO" id="GO:0005243">
    <property type="term" value="F:gap junction channel activity"/>
    <property type="evidence" value="ECO:0007669"/>
    <property type="project" value="TreeGrafter"/>
</dbReference>
<feature type="transmembrane region" description="Helical" evidence="12">
    <location>
        <begin position="100"/>
        <end position="118"/>
    </location>
</feature>
<feature type="transmembrane region" description="Helical" evidence="12">
    <location>
        <begin position="189"/>
        <end position="211"/>
    </location>
</feature>
<evidence type="ECO:0000256" key="5">
    <source>
        <dbReference type="ARBA" id="ARBA00022692"/>
    </source>
</evidence>
<evidence type="ECO:0000256" key="10">
    <source>
        <dbReference type="ARBA" id="ARBA00023136"/>
    </source>
</evidence>
<dbReference type="PANTHER" id="PTHR11893">
    <property type="entry name" value="INNEXIN"/>
    <property type="match status" value="1"/>
</dbReference>
<feature type="transmembrane region" description="Helical" evidence="12">
    <location>
        <begin position="30"/>
        <end position="48"/>
    </location>
</feature>
<keyword evidence="10 12" id="KW-0472">Membrane</keyword>
<keyword evidence="4" id="KW-1003">Cell membrane</keyword>
<evidence type="ECO:0000313" key="14">
    <source>
        <dbReference type="WBParaSite" id="PDA_v2.g14101.t1"/>
    </source>
</evidence>
<dbReference type="PANTHER" id="PTHR11893:SF36">
    <property type="entry name" value="INNEXIN-5"/>
    <property type="match status" value="1"/>
</dbReference>
<keyword evidence="13" id="KW-1185">Reference proteome</keyword>
<feature type="transmembrane region" description="Helical" evidence="12">
    <location>
        <begin position="278"/>
        <end position="301"/>
    </location>
</feature>
<proteinExistence type="inferred from homology"/>
<evidence type="ECO:0000256" key="11">
    <source>
        <dbReference type="ARBA" id="ARBA00023303"/>
    </source>
</evidence>
<evidence type="ECO:0000313" key="13">
    <source>
        <dbReference type="Proteomes" id="UP000887578"/>
    </source>
</evidence>
<dbReference type="WBParaSite" id="PDA_v2.g14101.t1">
    <property type="protein sequence ID" value="PDA_v2.g14101.t1"/>
    <property type="gene ID" value="PDA_v2.g14101"/>
</dbReference>
<gene>
    <name evidence="12" type="primary">inx</name>
</gene>
<dbReference type="GO" id="GO:0034220">
    <property type="term" value="P:monoatomic ion transmembrane transport"/>
    <property type="evidence" value="ECO:0007669"/>
    <property type="project" value="UniProtKB-KW"/>
</dbReference>
<dbReference type="AlphaFoldDB" id="A0A914PH54"/>
<dbReference type="GO" id="GO:0005886">
    <property type="term" value="C:plasma membrane"/>
    <property type="evidence" value="ECO:0007669"/>
    <property type="project" value="UniProtKB-SubCell"/>
</dbReference>
<evidence type="ECO:0000256" key="8">
    <source>
        <dbReference type="ARBA" id="ARBA00022989"/>
    </source>
</evidence>
<comment type="subcellular location">
    <subcellularLocation>
        <location evidence="1">Cell junction</location>
        <location evidence="1">Gap junction</location>
    </subcellularLocation>
    <subcellularLocation>
        <location evidence="2 12">Cell membrane</location>
        <topology evidence="2 12">Multi-pass membrane protein</topology>
    </subcellularLocation>
</comment>
<comment type="similarity">
    <text evidence="12">Belongs to the pannexin family.</text>
</comment>
<dbReference type="PRINTS" id="PR01262">
    <property type="entry name" value="INNEXIN"/>
</dbReference>
<name>A0A914PH54_9BILA</name>
<dbReference type="PROSITE" id="PS51013">
    <property type="entry name" value="PANNEXIN"/>
    <property type="match status" value="1"/>
</dbReference>
<dbReference type="Pfam" id="PF00876">
    <property type="entry name" value="Innexin"/>
    <property type="match status" value="1"/>
</dbReference>
<dbReference type="Proteomes" id="UP000887578">
    <property type="component" value="Unplaced"/>
</dbReference>
<evidence type="ECO:0000256" key="6">
    <source>
        <dbReference type="ARBA" id="ARBA00022868"/>
    </source>
</evidence>
<evidence type="ECO:0000256" key="9">
    <source>
        <dbReference type="ARBA" id="ARBA00023065"/>
    </source>
</evidence>
<sequence length="374" mass="43493">MPIFAFLSLLKRDTKPVFDEDLNYRLNSSYAAYFFIAVGITIFGYNFWGKPIQCLPKPSWHYSWTQYATDICFIEGMYFVPLNVSIPAENGYKDLKKISFYQWTPFVLTLLGIMFTFPRSLWSFVKWSSNFCMIVILFEGKKTKNSPLRTKYFVKFSTEHMYEMILRKTYGNFIQRVWSRIFGLTCSYIFFKILNIVCVLIGLVVLSTIVVDGDSKISFGFETIYEVTFGNGWKNTGIFLRVTVCRFEVRELGLFGTTVLAPKVIQCALFSNYYIEKIYIIGWYGLFLLLWINIINLAKFIHQLVPKMRKKYLNNLMKHNENANGLFVQFLGSDGYLAIRSLVANAGSYIAGKTISHLFDKFSKIEQKCLKKII</sequence>
<keyword evidence="5 12" id="KW-0812">Transmembrane</keyword>
<dbReference type="GO" id="GO:0005921">
    <property type="term" value="C:gap junction"/>
    <property type="evidence" value="ECO:0007669"/>
    <property type="project" value="UniProtKB-SubCell"/>
</dbReference>
<keyword evidence="3 12" id="KW-0813">Transport</keyword>
<dbReference type="InterPro" id="IPR000990">
    <property type="entry name" value="Innexin"/>
</dbReference>
<evidence type="ECO:0000256" key="2">
    <source>
        <dbReference type="ARBA" id="ARBA00004651"/>
    </source>
</evidence>
<evidence type="ECO:0000256" key="1">
    <source>
        <dbReference type="ARBA" id="ARBA00004610"/>
    </source>
</evidence>
<organism evidence="13 14">
    <name type="scientific">Panagrolaimus davidi</name>
    <dbReference type="NCBI Taxonomy" id="227884"/>
    <lineage>
        <taxon>Eukaryota</taxon>
        <taxon>Metazoa</taxon>
        <taxon>Ecdysozoa</taxon>
        <taxon>Nematoda</taxon>
        <taxon>Chromadorea</taxon>
        <taxon>Rhabditida</taxon>
        <taxon>Tylenchina</taxon>
        <taxon>Panagrolaimomorpha</taxon>
        <taxon>Panagrolaimoidea</taxon>
        <taxon>Panagrolaimidae</taxon>
        <taxon>Panagrolaimus</taxon>
    </lineage>
</organism>
<protein>
    <recommendedName>
        <fullName evidence="12">Innexin</fullName>
    </recommendedName>
</protein>
<keyword evidence="6" id="KW-0303">Gap junction</keyword>
<keyword evidence="9 12" id="KW-0406">Ion transport</keyword>
<reference evidence="14" key="1">
    <citation type="submission" date="2022-11" db="UniProtKB">
        <authorList>
            <consortium name="WormBaseParasite"/>
        </authorList>
    </citation>
    <scope>IDENTIFICATION</scope>
</reference>
<evidence type="ECO:0000256" key="4">
    <source>
        <dbReference type="ARBA" id="ARBA00022475"/>
    </source>
</evidence>